<evidence type="ECO:0000256" key="1">
    <source>
        <dbReference type="ARBA" id="ARBA00004141"/>
    </source>
</evidence>
<evidence type="ECO:0000256" key="4">
    <source>
        <dbReference type="ARBA" id="ARBA00023136"/>
    </source>
</evidence>
<comment type="subcellular location">
    <subcellularLocation>
        <location evidence="1">Membrane</location>
        <topology evidence="1">Multi-pass membrane protein</topology>
    </subcellularLocation>
</comment>
<accession>A0A058Z6A6</accession>
<evidence type="ECO:0000256" key="2">
    <source>
        <dbReference type="ARBA" id="ARBA00022692"/>
    </source>
</evidence>
<dbReference type="GeneID" id="20528602"/>
<reference evidence="8" key="1">
    <citation type="submission" date="2013-04" db="EMBL/GenBank/DDBJ databases">
        <title>The Genome Sequence of Fonticula alba ATCC 38817.</title>
        <authorList>
            <consortium name="The Broad Institute Genomics Platform"/>
            <person name="Russ C."/>
            <person name="Cuomo C."/>
            <person name="Burger G."/>
            <person name="Gray M.W."/>
            <person name="Holland P.W.H."/>
            <person name="King N."/>
            <person name="Lang F.B.F."/>
            <person name="Roger A.J."/>
            <person name="Ruiz-Trillo I."/>
            <person name="Brown M."/>
            <person name="Walker B."/>
            <person name="Young S."/>
            <person name="Zeng Q."/>
            <person name="Gargeya S."/>
            <person name="Fitzgerald M."/>
            <person name="Haas B."/>
            <person name="Abouelleil A."/>
            <person name="Allen A.W."/>
            <person name="Alvarado L."/>
            <person name="Arachchi H.M."/>
            <person name="Berlin A.M."/>
            <person name="Chapman S.B."/>
            <person name="Gainer-Dewar J."/>
            <person name="Goldberg J."/>
            <person name="Griggs A."/>
            <person name="Gujja S."/>
            <person name="Hansen M."/>
            <person name="Howarth C."/>
            <person name="Imamovic A."/>
            <person name="Ireland A."/>
            <person name="Larimer J."/>
            <person name="McCowan C."/>
            <person name="Murphy C."/>
            <person name="Pearson M."/>
            <person name="Poon T.W."/>
            <person name="Priest M."/>
            <person name="Roberts A."/>
            <person name="Saif S."/>
            <person name="Shea T."/>
            <person name="Sisk P."/>
            <person name="Sykes S."/>
            <person name="Wortman J."/>
            <person name="Nusbaum C."/>
            <person name="Birren B."/>
        </authorList>
    </citation>
    <scope>NUCLEOTIDE SEQUENCE [LARGE SCALE GENOMIC DNA]</scope>
    <source>
        <strain evidence="8">ATCC 38817</strain>
    </source>
</reference>
<feature type="region of interest" description="Disordered" evidence="5">
    <location>
        <begin position="1"/>
        <end position="89"/>
    </location>
</feature>
<feature type="transmembrane region" description="Helical" evidence="6">
    <location>
        <begin position="465"/>
        <end position="488"/>
    </location>
</feature>
<gene>
    <name evidence="8" type="ORF">H696_03877</name>
</gene>
<evidence type="ECO:0000256" key="5">
    <source>
        <dbReference type="SAM" id="MobiDB-lite"/>
    </source>
</evidence>
<dbReference type="RefSeq" id="XP_009496013.1">
    <property type="nucleotide sequence ID" value="XM_009497738.1"/>
</dbReference>
<evidence type="ECO:0000256" key="3">
    <source>
        <dbReference type="ARBA" id="ARBA00022989"/>
    </source>
</evidence>
<dbReference type="OrthoDB" id="537032at2759"/>
<keyword evidence="4 6" id="KW-0472">Membrane</keyword>
<proteinExistence type="predicted"/>
<evidence type="ECO:0000259" key="7">
    <source>
        <dbReference type="Pfam" id="PF03798"/>
    </source>
</evidence>
<protein>
    <recommendedName>
        <fullName evidence="7">TLC domain-containing protein</fullName>
    </recommendedName>
</protein>
<dbReference type="GO" id="GO:0016020">
    <property type="term" value="C:membrane"/>
    <property type="evidence" value="ECO:0007669"/>
    <property type="project" value="UniProtKB-SubCell"/>
</dbReference>
<feature type="compositionally biased region" description="Polar residues" evidence="5">
    <location>
        <begin position="39"/>
        <end position="48"/>
    </location>
</feature>
<evidence type="ECO:0000256" key="6">
    <source>
        <dbReference type="SAM" id="Phobius"/>
    </source>
</evidence>
<name>A0A058Z6A6_FONAL</name>
<feature type="compositionally biased region" description="Gly residues" evidence="5">
    <location>
        <begin position="526"/>
        <end position="539"/>
    </location>
</feature>
<feature type="transmembrane region" description="Helical" evidence="6">
    <location>
        <begin position="130"/>
        <end position="148"/>
    </location>
</feature>
<evidence type="ECO:0000313" key="8">
    <source>
        <dbReference type="EMBL" id="KCV69448.1"/>
    </source>
</evidence>
<dbReference type="Proteomes" id="UP000030693">
    <property type="component" value="Unassembled WGS sequence"/>
</dbReference>
<keyword evidence="9" id="KW-1185">Reference proteome</keyword>
<feature type="domain" description="TLC" evidence="7">
    <location>
        <begin position="270"/>
        <end position="426"/>
    </location>
</feature>
<dbReference type="EMBL" id="KB932206">
    <property type="protein sequence ID" value="KCV69448.1"/>
    <property type="molecule type" value="Genomic_DNA"/>
</dbReference>
<dbReference type="Pfam" id="PF03798">
    <property type="entry name" value="TRAM_LAG1_CLN8"/>
    <property type="match status" value="1"/>
</dbReference>
<dbReference type="AlphaFoldDB" id="A0A058Z6A6"/>
<feature type="region of interest" description="Disordered" evidence="5">
    <location>
        <begin position="496"/>
        <end position="539"/>
    </location>
</feature>
<organism evidence="8">
    <name type="scientific">Fonticula alba</name>
    <name type="common">Slime mold</name>
    <dbReference type="NCBI Taxonomy" id="691883"/>
    <lineage>
        <taxon>Eukaryota</taxon>
        <taxon>Rotosphaerida</taxon>
        <taxon>Fonticulaceae</taxon>
        <taxon>Fonticula</taxon>
    </lineage>
</organism>
<sequence length="539" mass="58114">MTSPPPSSEALPVNAGDYFASSGLAPSPPLNSPEEGSESGATVSTVISASAHERVPAAAAAGLRSRPQHPPAPTPGSGSLGRPAGTGDGAPIVSSFSPRSIFPQPSVNQPRLHYIHLPTDDSWGCWLDDYAPVAAVIFIIVVLFCYNLDSLYPFAAPWVELGGYHPPSSFDSPLGQFTPRYSPVAGRDFTNILFFAAVLVAFDAAFRDAFKTIVHAFYPANPTDLASVNQMDLSPAPGSPMTPSLSSGPTGRRQINARILEDATRLFLFHAGVSIISIWNFRPLTLLMPTELLWRDWPQCNLTGVQKLFFMMQIAFHLKETTSRLLSRIAGREMARGTPPLTPARLLMKASVVVLLWIAYLSGFTRAELVLLLAFDSAAALRHARVICAVLQRPRFALVFRYAHVLAWIISRHVIYNMVLWSLWRCDVGLLTNSAPSSAGPFDSPRWLGWVGGLAPPFPLRRSPLVVLALAVGLVYELIQGLVTWQLVRGLFGRPRASGPAPAPGSPKTRRTPPMLRADTAPSPSTGGGGPRPRSPQGG</sequence>
<feature type="transmembrane region" description="Helical" evidence="6">
    <location>
        <begin position="263"/>
        <end position="281"/>
    </location>
</feature>
<keyword evidence="3 6" id="KW-1133">Transmembrane helix</keyword>
<evidence type="ECO:0000313" key="9">
    <source>
        <dbReference type="Proteomes" id="UP000030693"/>
    </source>
</evidence>
<keyword evidence="2 6" id="KW-0812">Transmembrane</keyword>
<dbReference type="InterPro" id="IPR006634">
    <property type="entry name" value="TLC-dom"/>
</dbReference>
<feature type="transmembrane region" description="Helical" evidence="6">
    <location>
        <begin position="403"/>
        <end position="424"/>
    </location>
</feature>